<evidence type="ECO:0000313" key="3">
    <source>
        <dbReference type="Proteomes" id="UP000550401"/>
    </source>
</evidence>
<comment type="caution">
    <text evidence="2">The sequence shown here is derived from an EMBL/GenBank/DDBJ whole genome shotgun (WGS) entry which is preliminary data.</text>
</comment>
<keyword evidence="3" id="KW-1185">Reference proteome</keyword>
<reference evidence="2 3" key="1">
    <citation type="submission" date="2020-07" db="EMBL/GenBank/DDBJ databases">
        <title>Genomic Encyclopedia of Type Strains, Phase IV (KMG-V): Genome sequencing to study the core and pangenomes of soil and plant-associated prokaryotes.</title>
        <authorList>
            <person name="Whitman W."/>
        </authorList>
    </citation>
    <scope>NUCLEOTIDE SEQUENCE [LARGE SCALE GENOMIC DNA]</scope>
    <source>
        <strain evidence="2 3">RH2WT43</strain>
    </source>
</reference>
<evidence type="ECO:0000256" key="1">
    <source>
        <dbReference type="SAM" id="MobiDB-lite"/>
    </source>
</evidence>
<feature type="region of interest" description="Disordered" evidence="1">
    <location>
        <begin position="10"/>
        <end position="63"/>
    </location>
</feature>
<name>A0A839F453_9GAMM</name>
<evidence type="ECO:0000313" key="2">
    <source>
        <dbReference type="EMBL" id="MBA8887074.1"/>
    </source>
</evidence>
<dbReference type="RefSeq" id="WP_182530176.1">
    <property type="nucleotide sequence ID" value="NZ_JACGXL010000002.1"/>
</dbReference>
<gene>
    <name evidence="2" type="ORF">FHW12_001288</name>
</gene>
<proteinExistence type="predicted"/>
<feature type="compositionally biased region" description="Basic and acidic residues" evidence="1">
    <location>
        <begin position="43"/>
        <end position="56"/>
    </location>
</feature>
<accession>A0A839F453</accession>
<sequence>MLKELNAIAGGLLGLEGYPTKPLWSNEGSRREAGGEPRPSTRAPEHRAPADDDRSHGRPALHC</sequence>
<dbReference type="Proteomes" id="UP000550401">
    <property type="component" value="Unassembled WGS sequence"/>
</dbReference>
<dbReference type="EMBL" id="JACGXL010000002">
    <property type="protein sequence ID" value="MBA8887074.1"/>
    <property type="molecule type" value="Genomic_DNA"/>
</dbReference>
<protein>
    <submittedName>
        <fullName evidence="2">Uncharacterized protein</fullName>
    </submittedName>
</protein>
<dbReference type="AlphaFoldDB" id="A0A839F453"/>
<organism evidence="2 3">
    <name type="scientific">Dokdonella fugitiva</name>
    <dbReference type="NCBI Taxonomy" id="328517"/>
    <lineage>
        <taxon>Bacteria</taxon>
        <taxon>Pseudomonadati</taxon>
        <taxon>Pseudomonadota</taxon>
        <taxon>Gammaproteobacteria</taxon>
        <taxon>Lysobacterales</taxon>
        <taxon>Rhodanobacteraceae</taxon>
        <taxon>Dokdonella</taxon>
    </lineage>
</organism>